<gene>
    <name evidence="2" type="ORF">I79_015149</name>
</gene>
<name>G3HW02_CRIGR</name>
<feature type="region of interest" description="Disordered" evidence="1">
    <location>
        <begin position="1"/>
        <end position="32"/>
    </location>
</feature>
<accession>G3HW02</accession>
<dbReference type="AlphaFoldDB" id="G3HW02"/>
<dbReference type="InParanoid" id="G3HW02"/>
<dbReference type="Proteomes" id="UP000001075">
    <property type="component" value="Unassembled WGS sequence"/>
</dbReference>
<evidence type="ECO:0000256" key="1">
    <source>
        <dbReference type="SAM" id="MobiDB-lite"/>
    </source>
</evidence>
<protein>
    <submittedName>
        <fullName evidence="2">Uncharacterized protein</fullName>
    </submittedName>
</protein>
<organism evidence="2 3">
    <name type="scientific">Cricetulus griseus</name>
    <name type="common">Chinese hamster</name>
    <name type="synonym">Cricetulus barabensis griseus</name>
    <dbReference type="NCBI Taxonomy" id="10029"/>
    <lineage>
        <taxon>Eukaryota</taxon>
        <taxon>Metazoa</taxon>
        <taxon>Chordata</taxon>
        <taxon>Craniata</taxon>
        <taxon>Vertebrata</taxon>
        <taxon>Euteleostomi</taxon>
        <taxon>Mammalia</taxon>
        <taxon>Eutheria</taxon>
        <taxon>Euarchontoglires</taxon>
        <taxon>Glires</taxon>
        <taxon>Rodentia</taxon>
        <taxon>Myomorpha</taxon>
        <taxon>Muroidea</taxon>
        <taxon>Cricetidae</taxon>
        <taxon>Cricetinae</taxon>
        <taxon>Cricetulus</taxon>
    </lineage>
</organism>
<sequence length="51" mass="5972">MTFGPRREYKRRPQYHQNRKETLHISTTQDGDSKQQIFKIAFKTSTTVAGS</sequence>
<reference evidence="3" key="1">
    <citation type="journal article" date="2011" name="Nat. Biotechnol.">
        <title>The genomic sequence of the Chinese hamster ovary (CHO)-K1 cell line.</title>
        <authorList>
            <person name="Xu X."/>
            <person name="Nagarajan H."/>
            <person name="Lewis N.E."/>
            <person name="Pan S."/>
            <person name="Cai Z."/>
            <person name="Liu X."/>
            <person name="Chen W."/>
            <person name="Xie M."/>
            <person name="Wang W."/>
            <person name="Hammond S."/>
            <person name="Andersen M.R."/>
            <person name="Neff N."/>
            <person name="Passarelli B."/>
            <person name="Koh W."/>
            <person name="Fan H.C."/>
            <person name="Wang J."/>
            <person name="Gui Y."/>
            <person name="Lee K.H."/>
            <person name="Betenbaugh M.J."/>
            <person name="Quake S.R."/>
            <person name="Famili I."/>
            <person name="Palsson B.O."/>
            <person name="Wang J."/>
        </authorList>
    </citation>
    <scope>NUCLEOTIDE SEQUENCE [LARGE SCALE GENOMIC DNA]</scope>
    <source>
        <strain evidence="3">CHO K1 cell line</strain>
    </source>
</reference>
<proteinExistence type="predicted"/>
<dbReference type="EMBL" id="JH000810">
    <property type="protein sequence ID" value="EGW02865.1"/>
    <property type="molecule type" value="Genomic_DNA"/>
</dbReference>
<evidence type="ECO:0000313" key="2">
    <source>
        <dbReference type="EMBL" id="EGW02865.1"/>
    </source>
</evidence>
<evidence type="ECO:0000313" key="3">
    <source>
        <dbReference type="Proteomes" id="UP000001075"/>
    </source>
</evidence>